<keyword evidence="14" id="KW-1185">Reference proteome</keyword>
<dbReference type="SUPFAM" id="SSF57667">
    <property type="entry name" value="beta-beta-alpha zinc fingers"/>
    <property type="match status" value="1"/>
</dbReference>
<evidence type="ECO:0000256" key="11">
    <source>
        <dbReference type="SAM" id="MobiDB-lite"/>
    </source>
</evidence>
<feature type="region of interest" description="Disordered" evidence="11">
    <location>
        <begin position="74"/>
        <end position="102"/>
    </location>
</feature>
<evidence type="ECO:0000256" key="3">
    <source>
        <dbReference type="ARBA" id="ARBA00022490"/>
    </source>
</evidence>
<evidence type="ECO:0000256" key="9">
    <source>
        <dbReference type="ARBA" id="ARBA00038064"/>
    </source>
</evidence>
<dbReference type="InterPro" id="IPR013087">
    <property type="entry name" value="Znf_C2H2_type"/>
</dbReference>
<evidence type="ECO:0000256" key="2">
    <source>
        <dbReference type="ARBA" id="ARBA00004496"/>
    </source>
</evidence>
<organism evidence="13 14">
    <name type="scientific">Ordospora colligata OC4</name>
    <dbReference type="NCBI Taxonomy" id="1354746"/>
    <lineage>
        <taxon>Eukaryota</taxon>
        <taxon>Fungi</taxon>
        <taxon>Fungi incertae sedis</taxon>
        <taxon>Microsporidia</taxon>
        <taxon>Ordosporidae</taxon>
        <taxon>Ordospora</taxon>
    </lineage>
</organism>
<accession>A0A0B2ULT9</accession>
<evidence type="ECO:0000256" key="5">
    <source>
        <dbReference type="ARBA" id="ARBA00022723"/>
    </source>
</evidence>
<keyword evidence="5" id="KW-0479">Metal-binding</keyword>
<dbReference type="HOGENOM" id="CLU_117291_4_1_1"/>
<keyword evidence="6 10" id="KW-0863">Zinc-finger</keyword>
<dbReference type="InParanoid" id="A0A0B2ULT9"/>
<dbReference type="InterPro" id="IPR022755">
    <property type="entry name" value="Znf_C2H2_jaz"/>
</dbReference>
<dbReference type="EMBL" id="JOKQ01000002">
    <property type="protein sequence ID" value="KHN70224.1"/>
    <property type="molecule type" value="Genomic_DNA"/>
</dbReference>
<keyword evidence="4" id="KW-0690">Ribosome biogenesis</keyword>
<dbReference type="Gene3D" id="3.30.160.60">
    <property type="entry name" value="Classic Zinc Finger"/>
    <property type="match status" value="1"/>
</dbReference>
<dbReference type="FunCoup" id="A0A0B2ULT9">
    <property type="interactions" value="96"/>
</dbReference>
<keyword evidence="7" id="KW-0862">Zinc</keyword>
<evidence type="ECO:0000256" key="6">
    <source>
        <dbReference type="ARBA" id="ARBA00022771"/>
    </source>
</evidence>
<evidence type="ECO:0000313" key="13">
    <source>
        <dbReference type="EMBL" id="KHN70224.1"/>
    </source>
</evidence>
<proteinExistence type="inferred from homology"/>
<dbReference type="PANTHER" id="PTHR46095">
    <property type="entry name" value="ZINC FINGER PROTEIN 593"/>
    <property type="match status" value="1"/>
</dbReference>
<dbReference type="GO" id="GO:0005634">
    <property type="term" value="C:nucleus"/>
    <property type="evidence" value="ECO:0007669"/>
    <property type="project" value="UniProtKB-SubCell"/>
</dbReference>
<dbReference type="InterPro" id="IPR051879">
    <property type="entry name" value="C2H2-ZF_Maturation_Protein"/>
</dbReference>
<comment type="caution">
    <text evidence="13">The sequence shown here is derived from an EMBL/GenBank/DDBJ whole genome shotgun (WGS) entry which is preliminary data.</text>
</comment>
<dbReference type="Proteomes" id="UP000031056">
    <property type="component" value="Unassembled WGS sequence"/>
</dbReference>
<keyword evidence="3" id="KW-0963">Cytoplasm</keyword>
<evidence type="ECO:0000256" key="4">
    <source>
        <dbReference type="ARBA" id="ARBA00022517"/>
    </source>
</evidence>
<feature type="domain" description="C2H2-type" evidence="12">
    <location>
        <begin position="54"/>
        <end position="83"/>
    </location>
</feature>
<feature type="compositionally biased region" description="Basic and acidic residues" evidence="11">
    <location>
        <begin position="84"/>
        <end position="96"/>
    </location>
</feature>
<evidence type="ECO:0000256" key="10">
    <source>
        <dbReference type="PROSITE-ProRule" id="PRU00042"/>
    </source>
</evidence>
<sequence>MPKKHIQHTKSGHKGRIRRTRAIFGQKAIDQIQLQVASQKSIPYDPELPGCGQFYCYECDRHFISENVLNEHKRAGPHKRRVREVKQASHSQKDAEWAIGLT</sequence>
<dbReference type="OrthoDB" id="24683at2759"/>
<evidence type="ECO:0000256" key="8">
    <source>
        <dbReference type="ARBA" id="ARBA00023242"/>
    </source>
</evidence>
<dbReference type="InterPro" id="IPR036236">
    <property type="entry name" value="Znf_C2H2_sf"/>
</dbReference>
<dbReference type="GO" id="GO:0008270">
    <property type="term" value="F:zinc ion binding"/>
    <property type="evidence" value="ECO:0007669"/>
    <property type="project" value="UniProtKB-KW"/>
</dbReference>
<evidence type="ECO:0000313" key="14">
    <source>
        <dbReference type="Proteomes" id="UP000031056"/>
    </source>
</evidence>
<dbReference type="PROSITE" id="PS50157">
    <property type="entry name" value="ZINC_FINGER_C2H2_2"/>
    <property type="match status" value="1"/>
</dbReference>
<evidence type="ECO:0000256" key="7">
    <source>
        <dbReference type="ARBA" id="ARBA00022833"/>
    </source>
</evidence>
<reference evidence="13 14" key="1">
    <citation type="journal article" date="2014" name="MBio">
        <title>The Ordospora colligata genome; evolution of extreme reduction in microsporidia and host-to-parasite horizontal gene transfer.</title>
        <authorList>
            <person name="Pombert J.-F."/>
            <person name="Haag K.L."/>
            <person name="Beidas S."/>
            <person name="Ebert D."/>
            <person name="Keeling P.J."/>
        </authorList>
    </citation>
    <scope>NUCLEOTIDE SEQUENCE [LARGE SCALE GENOMIC DNA]</scope>
    <source>
        <strain evidence="13 14">OC4</strain>
    </source>
</reference>
<dbReference type="VEuPathDB" id="MicrosporidiaDB:M896_020600"/>
<dbReference type="GeneID" id="26261155"/>
<dbReference type="RefSeq" id="XP_014564266.1">
    <property type="nucleotide sequence ID" value="XM_014708780.1"/>
</dbReference>
<dbReference type="PANTHER" id="PTHR46095:SF1">
    <property type="entry name" value="ZINC FINGER PROTEIN 593"/>
    <property type="match status" value="1"/>
</dbReference>
<gene>
    <name evidence="13" type="ORF">M896_020600</name>
</gene>
<protein>
    <submittedName>
        <fullName evidence="13">Zinc finger domain-containing protein</fullName>
    </submittedName>
</protein>
<evidence type="ECO:0000259" key="12">
    <source>
        <dbReference type="PROSITE" id="PS50157"/>
    </source>
</evidence>
<dbReference type="PROSITE" id="PS00028">
    <property type="entry name" value="ZINC_FINGER_C2H2_1"/>
    <property type="match status" value="1"/>
</dbReference>
<dbReference type="GO" id="GO:0042254">
    <property type="term" value="P:ribosome biogenesis"/>
    <property type="evidence" value="ECO:0007669"/>
    <property type="project" value="UniProtKB-KW"/>
</dbReference>
<evidence type="ECO:0000256" key="1">
    <source>
        <dbReference type="ARBA" id="ARBA00004123"/>
    </source>
</evidence>
<comment type="subcellular location">
    <subcellularLocation>
        <location evidence="2">Cytoplasm</location>
    </subcellularLocation>
    <subcellularLocation>
        <location evidence="1">Nucleus</location>
    </subcellularLocation>
</comment>
<keyword evidence="8" id="KW-0539">Nucleus</keyword>
<comment type="similarity">
    <text evidence="9">Belongs to the ZNF593/BUD20 C2H2-type zinc-finger protein family.</text>
</comment>
<dbReference type="STRING" id="1354746.A0A0B2ULT9"/>
<name>A0A0B2ULT9_9MICR</name>
<dbReference type="AlphaFoldDB" id="A0A0B2ULT9"/>
<dbReference type="Pfam" id="PF12171">
    <property type="entry name" value="zf-C2H2_jaz"/>
    <property type="match status" value="1"/>
</dbReference>
<dbReference type="GO" id="GO:0005737">
    <property type="term" value="C:cytoplasm"/>
    <property type="evidence" value="ECO:0007669"/>
    <property type="project" value="UniProtKB-SubCell"/>
</dbReference>